<sequence length="235" mass="26398">MTDDKCCLIKPQFPIIEPDPGHTKLRLSREGLEAIEKITTPIAAVAVGFALVSGISYNQSFFRNKMLSSLTQFYGSLSLRVIAWKFLLLCLRVIGPYRSGKSFTLNQLLSLSCDEGFGVGHMRDTKTKGIWVWGTPVELDIDGVKTSVFYLDTEGFESIGKSNVYDDRIFALAAVMSSVLIYNLPETLQSLCFFSDSLLFHPWISALLVVRVKGQDVAFEPAKLLWLIQRDFLRK</sequence>
<gene>
    <name evidence="5" type="ORF">T459_08911</name>
</gene>
<dbReference type="STRING" id="4072.A0A2G2ZXW3"/>
<dbReference type="PANTHER" id="PTHR10751">
    <property type="entry name" value="GUANYLATE BINDING PROTEIN"/>
    <property type="match status" value="1"/>
</dbReference>
<comment type="caution">
    <text evidence="5">The sequence shown here is derived from an EMBL/GenBank/DDBJ whole genome shotgun (WGS) entry which is preliminary data.</text>
</comment>
<keyword evidence="6" id="KW-1185">Reference proteome</keyword>
<evidence type="ECO:0000259" key="4">
    <source>
        <dbReference type="PROSITE" id="PS51715"/>
    </source>
</evidence>
<dbReference type="InterPro" id="IPR015894">
    <property type="entry name" value="Guanylate-bd_N"/>
</dbReference>
<dbReference type="SUPFAM" id="SSF52540">
    <property type="entry name" value="P-loop containing nucleoside triphosphate hydrolases"/>
    <property type="match status" value="1"/>
</dbReference>
<keyword evidence="2" id="KW-0342">GTP-binding</keyword>
<dbReference type="Pfam" id="PF02263">
    <property type="entry name" value="GBP"/>
    <property type="match status" value="1"/>
</dbReference>
<dbReference type="GO" id="GO:0005525">
    <property type="term" value="F:GTP binding"/>
    <property type="evidence" value="ECO:0007669"/>
    <property type="project" value="UniProtKB-KW"/>
</dbReference>
<reference evidence="5 6" key="1">
    <citation type="journal article" date="2014" name="Nat. Genet.">
        <title>Genome sequence of the hot pepper provides insights into the evolution of pungency in Capsicum species.</title>
        <authorList>
            <person name="Kim S."/>
            <person name="Park M."/>
            <person name="Yeom S.I."/>
            <person name="Kim Y.M."/>
            <person name="Lee J.M."/>
            <person name="Lee H.A."/>
            <person name="Seo E."/>
            <person name="Choi J."/>
            <person name="Cheong K."/>
            <person name="Kim K.T."/>
            <person name="Jung K."/>
            <person name="Lee G.W."/>
            <person name="Oh S.K."/>
            <person name="Bae C."/>
            <person name="Kim S.B."/>
            <person name="Lee H.Y."/>
            <person name="Kim S.Y."/>
            <person name="Kim M.S."/>
            <person name="Kang B.C."/>
            <person name="Jo Y.D."/>
            <person name="Yang H.B."/>
            <person name="Jeong H.J."/>
            <person name="Kang W.H."/>
            <person name="Kwon J.K."/>
            <person name="Shin C."/>
            <person name="Lim J.Y."/>
            <person name="Park J.H."/>
            <person name="Huh J.H."/>
            <person name="Kim J.S."/>
            <person name="Kim B.D."/>
            <person name="Cohen O."/>
            <person name="Paran I."/>
            <person name="Suh M.C."/>
            <person name="Lee S.B."/>
            <person name="Kim Y.K."/>
            <person name="Shin Y."/>
            <person name="Noh S.J."/>
            <person name="Park J."/>
            <person name="Seo Y.S."/>
            <person name="Kwon S.Y."/>
            <person name="Kim H.A."/>
            <person name="Park J.M."/>
            <person name="Kim H.J."/>
            <person name="Choi S.B."/>
            <person name="Bosland P.W."/>
            <person name="Reeves G."/>
            <person name="Jo S.H."/>
            <person name="Lee B.W."/>
            <person name="Cho H.T."/>
            <person name="Choi H.S."/>
            <person name="Lee M.S."/>
            <person name="Yu Y."/>
            <person name="Do Choi Y."/>
            <person name="Park B.S."/>
            <person name="van Deynze A."/>
            <person name="Ashrafi H."/>
            <person name="Hill T."/>
            <person name="Kim W.T."/>
            <person name="Pai H.S."/>
            <person name="Ahn H.K."/>
            <person name="Yeam I."/>
            <person name="Giovannoni J.J."/>
            <person name="Rose J.K."/>
            <person name="Sorensen I."/>
            <person name="Lee S.J."/>
            <person name="Kim R.W."/>
            <person name="Choi I.Y."/>
            <person name="Choi B.S."/>
            <person name="Lim J.S."/>
            <person name="Lee Y.H."/>
            <person name="Choi D."/>
        </authorList>
    </citation>
    <scope>NUCLEOTIDE SEQUENCE [LARGE SCALE GENOMIC DNA]</scope>
    <source>
        <strain evidence="6">cv. CM334</strain>
    </source>
</reference>
<evidence type="ECO:0000256" key="2">
    <source>
        <dbReference type="ARBA" id="ARBA00023134"/>
    </source>
</evidence>
<accession>A0A2G2ZXW3</accession>
<dbReference type="InterPro" id="IPR030386">
    <property type="entry name" value="G_GB1_RHD3_dom"/>
</dbReference>
<dbReference type="Gene3D" id="3.40.50.300">
    <property type="entry name" value="P-loop containing nucleotide triphosphate hydrolases"/>
    <property type="match status" value="1"/>
</dbReference>
<dbReference type="InterPro" id="IPR027417">
    <property type="entry name" value="P-loop_NTPase"/>
</dbReference>
<evidence type="ECO:0000256" key="3">
    <source>
        <dbReference type="PROSITE-ProRule" id="PRU01052"/>
    </source>
</evidence>
<proteinExistence type="inferred from homology"/>
<organism evidence="5 6">
    <name type="scientific">Capsicum annuum</name>
    <name type="common">Capsicum pepper</name>
    <dbReference type="NCBI Taxonomy" id="4072"/>
    <lineage>
        <taxon>Eukaryota</taxon>
        <taxon>Viridiplantae</taxon>
        <taxon>Streptophyta</taxon>
        <taxon>Embryophyta</taxon>
        <taxon>Tracheophyta</taxon>
        <taxon>Spermatophyta</taxon>
        <taxon>Magnoliopsida</taxon>
        <taxon>eudicotyledons</taxon>
        <taxon>Gunneridae</taxon>
        <taxon>Pentapetalae</taxon>
        <taxon>asterids</taxon>
        <taxon>lamiids</taxon>
        <taxon>Solanales</taxon>
        <taxon>Solanaceae</taxon>
        <taxon>Solanoideae</taxon>
        <taxon>Capsiceae</taxon>
        <taxon>Capsicum</taxon>
    </lineage>
</organism>
<evidence type="ECO:0000313" key="5">
    <source>
        <dbReference type="EMBL" id="PHT86805.1"/>
    </source>
</evidence>
<comment type="similarity">
    <text evidence="3">Belongs to the TRAFAC class dynamin-like GTPase superfamily. GB1/RHD3 GTPase family.</text>
</comment>
<reference evidence="5 6" key="2">
    <citation type="journal article" date="2017" name="Genome Biol.">
        <title>New reference genome sequences of hot pepper reveal the massive evolution of plant disease-resistance genes by retroduplication.</title>
        <authorList>
            <person name="Kim S."/>
            <person name="Park J."/>
            <person name="Yeom S.I."/>
            <person name="Kim Y.M."/>
            <person name="Seo E."/>
            <person name="Kim K.T."/>
            <person name="Kim M.S."/>
            <person name="Lee J.M."/>
            <person name="Cheong K."/>
            <person name="Shin H.S."/>
            <person name="Kim S.B."/>
            <person name="Han K."/>
            <person name="Lee J."/>
            <person name="Park M."/>
            <person name="Lee H.A."/>
            <person name="Lee H.Y."/>
            <person name="Lee Y."/>
            <person name="Oh S."/>
            <person name="Lee J.H."/>
            <person name="Choi E."/>
            <person name="Choi E."/>
            <person name="Lee S.E."/>
            <person name="Jeon J."/>
            <person name="Kim H."/>
            <person name="Choi G."/>
            <person name="Song H."/>
            <person name="Lee J."/>
            <person name="Lee S.C."/>
            <person name="Kwon J.K."/>
            <person name="Lee H.Y."/>
            <person name="Koo N."/>
            <person name="Hong Y."/>
            <person name="Kim R.W."/>
            <person name="Kang W.H."/>
            <person name="Huh J.H."/>
            <person name="Kang B.C."/>
            <person name="Yang T.J."/>
            <person name="Lee Y.H."/>
            <person name="Bennetzen J.L."/>
            <person name="Choi D."/>
        </authorList>
    </citation>
    <scope>NUCLEOTIDE SEQUENCE [LARGE SCALE GENOMIC DNA]</scope>
    <source>
        <strain evidence="6">cv. CM334</strain>
    </source>
</reference>
<dbReference type="EMBL" id="AYRZ02000003">
    <property type="protein sequence ID" value="PHT86805.1"/>
    <property type="molecule type" value="Genomic_DNA"/>
</dbReference>
<evidence type="ECO:0000313" key="6">
    <source>
        <dbReference type="Proteomes" id="UP000222542"/>
    </source>
</evidence>
<keyword evidence="1" id="KW-0547">Nucleotide-binding</keyword>
<name>A0A2G2ZXW3_CAPAN</name>
<feature type="domain" description="GB1/RHD3-type G" evidence="4">
    <location>
        <begin position="85"/>
        <end position="189"/>
    </location>
</feature>
<dbReference type="PROSITE" id="PS51715">
    <property type="entry name" value="G_GB1_RHD3"/>
    <property type="match status" value="1"/>
</dbReference>
<dbReference type="GO" id="GO:0003924">
    <property type="term" value="F:GTPase activity"/>
    <property type="evidence" value="ECO:0007669"/>
    <property type="project" value="InterPro"/>
</dbReference>
<dbReference type="Proteomes" id="UP000222542">
    <property type="component" value="Unassembled WGS sequence"/>
</dbReference>
<protein>
    <recommendedName>
        <fullName evidence="4">GB1/RHD3-type G domain-containing protein</fullName>
    </recommendedName>
</protein>
<evidence type="ECO:0000256" key="1">
    <source>
        <dbReference type="ARBA" id="ARBA00022741"/>
    </source>
</evidence>
<dbReference type="AlphaFoldDB" id="A0A2G2ZXW3"/>
<dbReference type="Gramene" id="PHT86805">
    <property type="protein sequence ID" value="PHT86805"/>
    <property type="gene ID" value="T459_08911"/>
</dbReference>